<gene>
    <name evidence="1" type="ORF">UFOVP454_69</name>
</gene>
<organism evidence="1">
    <name type="scientific">uncultured Caudovirales phage</name>
    <dbReference type="NCBI Taxonomy" id="2100421"/>
    <lineage>
        <taxon>Viruses</taxon>
        <taxon>Duplodnaviria</taxon>
        <taxon>Heunggongvirae</taxon>
        <taxon>Uroviricota</taxon>
        <taxon>Caudoviricetes</taxon>
        <taxon>Peduoviridae</taxon>
        <taxon>Maltschvirus</taxon>
        <taxon>Maltschvirus maltsch</taxon>
    </lineage>
</organism>
<dbReference type="EMBL" id="LR796440">
    <property type="protein sequence ID" value="CAB4144841.1"/>
    <property type="molecule type" value="Genomic_DNA"/>
</dbReference>
<evidence type="ECO:0000313" key="1">
    <source>
        <dbReference type="EMBL" id="CAB4144841.1"/>
    </source>
</evidence>
<accession>A0A6J5MF55</accession>
<proteinExistence type="predicted"/>
<sequence length="70" mass="8419">MKTREKMIQELIDDDMNGVASMSMGENDDLIRDMLLEGRKGYNNYTDEELQEEYKRYLDMQNEDEEDEDE</sequence>
<name>A0A6J5MF55_9CAUD</name>
<protein>
    <submittedName>
        <fullName evidence="1">Uncharacterized protein</fullName>
    </submittedName>
</protein>
<reference evidence="1" key="1">
    <citation type="submission" date="2020-04" db="EMBL/GenBank/DDBJ databases">
        <authorList>
            <person name="Chiriac C."/>
            <person name="Salcher M."/>
            <person name="Ghai R."/>
            <person name="Kavagutti S V."/>
        </authorList>
    </citation>
    <scope>NUCLEOTIDE SEQUENCE</scope>
</reference>